<evidence type="ECO:0000313" key="1">
    <source>
        <dbReference type="EMBL" id="SVD94608.1"/>
    </source>
</evidence>
<gene>
    <name evidence="1" type="ORF">METZ01_LOCUS447462</name>
</gene>
<reference evidence="1" key="1">
    <citation type="submission" date="2018-05" db="EMBL/GenBank/DDBJ databases">
        <authorList>
            <person name="Lanie J.A."/>
            <person name="Ng W.-L."/>
            <person name="Kazmierczak K.M."/>
            <person name="Andrzejewski T.M."/>
            <person name="Davidsen T.M."/>
            <person name="Wayne K.J."/>
            <person name="Tettelin H."/>
            <person name="Glass J.I."/>
            <person name="Rusch D."/>
            <person name="Podicherti R."/>
            <person name="Tsui H.-C.T."/>
            <person name="Winkler M.E."/>
        </authorList>
    </citation>
    <scope>NUCLEOTIDE SEQUENCE</scope>
</reference>
<sequence>CQKYLINIEYSMISSYRAINIKMGEMV</sequence>
<accession>A0A382ZIS8</accession>
<feature type="non-terminal residue" evidence="1">
    <location>
        <position position="1"/>
    </location>
</feature>
<organism evidence="1">
    <name type="scientific">marine metagenome</name>
    <dbReference type="NCBI Taxonomy" id="408172"/>
    <lineage>
        <taxon>unclassified sequences</taxon>
        <taxon>metagenomes</taxon>
        <taxon>ecological metagenomes</taxon>
    </lineage>
</organism>
<proteinExistence type="predicted"/>
<name>A0A382ZIS8_9ZZZZ</name>
<dbReference type="AlphaFoldDB" id="A0A382ZIS8"/>
<dbReference type="EMBL" id="UINC01183720">
    <property type="protein sequence ID" value="SVD94608.1"/>
    <property type="molecule type" value="Genomic_DNA"/>
</dbReference>
<protein>
    <submittedName>
        <fullName evidence="1">Uncharacterized protein</fullName>
    </submittedName>
</protein>